<dbReference type="Pfam" id="PF02114">
    <property type="entry name" value="Phosducin"/>
    <property type="match status" value="1"/>
</dbReference>
<dbReference type="SUPFAM" id="SSF52833">
    <property type="entry name" value="Thioredoxin-like"/>
    <property type="match status" value="1"/>
</dbReference>
<gene>
    <name evidence="5" type="ORF">WMSIL1_LOCUS14611</name>
</gene>
<dbReference type="InterPro" id="IPR001200">
    <property type="entry name" value="Phosducin"/>
</dbReference>
<dbReference type="EMBL" id="CABIJS010000710">
    <property type="protein sequence ID" value="VUZ57122.1"/>
    <property type="molecule type" value="Genomic_DNA"/>
</dbReference>
<dbReference type="PRINTS" id="PR00677">
    <property type="entry name" value="PHOSDUCIN"/>
</dbReference>
<dbReference type="PANTHER" id="PTHR46052">
    <property type="entry name" value="PHOSDUCIN-LIKE PROTEIN"/>
    <property type="match status" value="1"/>
</dbReference>
<keyword evidence="6" id="KW-1185">Reference proteome</keyword>
<evidence type="ECO:0000256" key="3">
    <source>
        <dbReference type="SAM" id="MobiDB-lite"/>
    </source>
</evidence>
<reference evidence="5 6" key="1">
    <citation type="submission" date="2019-07" db="EMBL/GenBank/DDBJ databases">
        <authorList>
            <person name="Jastrzebski P J."/>
            <person name="Paukszto L."/>
            <person name="Jastrzebski P J."/>
        </authorList>
    </citation>
    <scope>NUCLEOTIDE SEQUENCE [LARGE SCALE GENOMIC DNA]</scope>
    <source>
        <strain evidence="5 6">WMS-il1</strain>
    </source>
</reference>
<protein>
    <recommendedName>
        <fullName evidence="4">Phosducin domain-containing protein</fullName>
    </recommendedName>
</protein>
<sequence>MSLSFDDKILGEKVNNYCSSSDGEGGDSDEGSNDEKSNGDDARCLALPLTTTDSLGNQVAQTGPKGVIADYKQYIKVKEEQDKLKNEMALQMAKQCALTCRPYSADLLAKEQEQKLKDMLEGLIDDDDDAFLAQYRQKRLAEMRGTFDSLPTYSRVYELSTSNFVSEIDMEPPQVTVIVHIYEEGNTACKSANEAFLYLCRAYPHSKFCRIRASLSFLSRDFIANGIPAILVYKNKEMVGNLISISKELDDFFTPEELETYLFEHGFLPPREDNISVAPSQSTTILSAALDTDSD</sequence>
<dbReference type="CDD" id="cd02987">
    <property type="entry name" value="Phd_like_Phd"/>
    <property type="match status" value="1"/>
</dbReference>
<dbReference type="InterPro" id="IPR051499">
    <property type="entry name" value="Phosducin-like_reg"/>
</dbReference>
<organism evidence="5 6">
    <name type="scientific">Hymenolepis diminuta</name>
    <name type="common">Rat tapeworm</name>
    <dbReference type="NCBI Taxonomy" id="6216"/>
    <lineage>
        <taxon>Eukaryota</taxon>
        <taxon>Metazoa</taxon>
        <taxon>Spiralia</taxon>
        <taxon>Lophotrochozoa</taxon>
        <taxon>Platyhelminthes</taxon>
        <taxon>Cestoda</taxon>
        <taxon>Eucestoda</taxon>
        <taxon>Cyclophyllidea</taxon>
        <taxon>Hymenolepididae</taxon>
        <taxon>Hymenolepis</taxon>
    </lineage>
</organism>
<dbReference type="InterPro" id="IPR036249">
    <property type="entry name" value="Thioredoxin-like_sf"/>
</dbReference>
<comment type="similarity">
    <text evidence="1">Belongs to the phosducin family.</text>
</comment>
<evidence type="ECO:0000313" key="6">
    <source>
        <dbReference type="Proteomes" id="UP000321570"/>
    </source>
</evidence>
<evidence type="ECO:0000259" key="4">
    <source>
        <dbReference type="Pfam" id="PF02114"/>
    </source>
</evidence>
<keyword evidence="2" id="KW-0597">Phosphoprotein</keyword>
<feature type="region of interest" description="Disordered" evidence="3">
    <location>
        <begin position="15"/>
        <end position="41"/>
    </location>
</feature>
<accession>A0A564ZCP4</accession>
<dbReference type="AlphaFoldDB" id="A0A564ZCP4"/>
<dbReference type="InterPro" id="IPR024253">
    <property type="entry name" value="Phosducin_thioredoxin-like_dom"/>
</dbReference>
<dbReference type="GO" id="GO:0008277">
    <property type="term" value="P:regulation of G protein-coupled receptor signaling pathway"/>
    <property type="evidence" value="ECO:0007669"/>
    <property type="project" value="InterPro"/>
</dbReference>
<dbReference type="InterPro" id="IPR023196">
    <property type="entry name" value="Phosducin_N_dom_sf"/>
</dbReference>
<dbReference type="Proteomes" id="UP000321570">
    <property type="component" value="Unassembled WGS sequence"/>
</dbReference>
<name>A0A564ZCP4_HYMDI</name>
<evidence type="ECO:0000313" key="5">
    <source>
        <dbReference type="EMBL" id="VUZ57122.1"/>
    </source>
</evidence>
<evidence type="ECO:0000256" key="1">
    <source>
        <dbReference type="ARBA" id="ARBA00009686"/>
    </source>
</evidence>
<dbReference type="Gene3D" id="1.10.168.10">
    <property type="entry name" value="Phosducin, domain 2"/>
    <property type="match status" value="1"/>
</dbReference>
<dbReference type="Gene3D" id="3.40.30.10">
    <property type="entry name" value="Glutaredoxin"/>
    <property type="match status" value="1"/>
</dbReference>
<dbReference type="PANTHER" id="PTHR46052:SF1">
    <property type="entry name" value="PHOSDUCIN-LIKE PROTEIN"/>
    <property type="match status" value="1"/>
</dbReference>
<proteinExistence type="inferred from homology"/>
<evidence type="ECO:0000256" key="2">
    <source>
        <dbReference type="ARBA" id="ARBA00022553"/>
    </source>
</evidence>
<feature type="domain" description="Phosducin" evidence="4">
    <location>
        <begin position="57"/>
        <end position="286"/>
    </location>
</feature>